<reference evidence="3 4" key="1">
    <citation type="journal article" date="2015" name="Stand. Genomic Sci.">
        <title>Genomic Encyclopedia of Bacterial and Archaeal Type Strains, Phase III: the genomes of soil and plant-associated and newly described type strains.</title>
        <authorList>
            <person name="Whitman W.B."/>
            <person name="Woyke T."/>
            <person name="Klenk H.P."/>
            <person name="Zhou Y."/>
            <person name="Lilburn T.G."/>
            <person name="Beck B.J."/>
            <person name="De Vos P."/>
            <person name="Vandamme P."/>
            <person name="Eisen J.A."/>
            <person name="Garrity G."/>
            <person name="Hugenholtz P."/>
            <person name="Kyrpides N.C."/>
        </authorList>
    </citation>
    <scope>NUCLEOTIDE SEQUENCE [LARGE SCALE GENOMIC DNA]</scope>
    <source>
        <strain evidence="3 4">VKM Ac-2572</strain>
    </source>
</reference>
<comment type="similarity">
    <text evidence="1">Belongs to the barstar family.</text>
</comment>
<evidence type="ECO:0000256" key="1">
    <source>
        <dbReference type="ARBA" id="ARBA00006845"/>
    </source>
</evidence>
<accession>A0A4R2HV04</accession>
<dbReference type="AlphaFoldDB" id="A0A4R2HV04"/>
<dbReference type="RefSeq" id="WP_132206920.1">
    <property type="nucleotide sequence ID" value="NZ_SLWN01000001.1"/>
</dbReference>
<evidence type="ECO:0000313" key="3">
    <source>
        <dbReference type="EMBL" id="TCO35192.1"/>
    </source>
</evidence>
<name>A0A4R2HV04_9ACTN</name>
<dbReference type="OrthoDB" id="5184890at2"/>
<dbReference type="EMBL" id="SLWN01000001">
    <property type="protein sequence ID" value="TCO35192.1"/>
    <property type="molecule type" value="Genomic_DNA"/>
</dbReference>
<dbReference type="Gene3D" id="3.30.370.10">
    <property type="entry name" value="Barstar-like"/>
    <property type="match status" value="1"/>
</dbReference>
<dbReference type="InterPro" id="IPR035905">
    <property type="entry name" value="Barstar-like_sf"/>
</dbReference>
<comment type="caution">
    <text evidence="3">The sequence shown here is derived from an EMBL/GenBank/DDBJ whole genome shotgun (WGS) entry which is preliminary data.</text>
</comment>
<evidence type="ECO:0000259" key="2">
    <source>
        <dbReference type="Pfam" id="PF01337"/>
    </source>
</evidence>
<sequence>MTDLRPLLTKGLRPGIYRWQSDAGAEQVRRDVAGAGWDFVLLDTSEIHDKSAFLDLCATAFDLPRWFGRNWDALADSLSDRSTGEPEIVLWTGLHHLLEHDHDTVDVALQIFAEDTTASGQLRVLIQLEQDQTPDLLRSLPLLGP</sequence>
<organism evidence="3 4">
    <name type="scientific">Kribbella steppae</name>
    <dbReference type="NCBI Taxonomy" id="2512223"/>
    <lineage>
        <taxon>Bacteria</taxon>
        <taxon>Bacillati</taxon>
        <taxon>Actinomycetota</taxon>
        <taxon>Actinomycetes</taxon>
        <taxon>Propionibacteriales</taxon>
        <taxon>Kribbellaceae</taxon>
        <taxon>Kribbella</taxon>
    </lineage>
</organism>
<dbReference type="SUPFAM" id="SSF52038">
    <property type="entry name" value="Barstar-related"/>
    <property type="match status" value="1"/>
</dbReference>
<evidence type="ECO:0000313" key="4">
    <source>
        <dbReference type="Proteomes" id="UP000294508"/>
    </source>
</evidence>
<protein>
    <submittedName>
        <fullName evidence="3">Barstar (Barnase inhibitor)</fullName>
    </submittedName>
</protein>
<dbReference type="Pfam" id="PF01337">
    <property type="entry name" value="Barstar"/>
    <property type="match status" value="1"/>
</dbReference>
<dbReference type="Proteomes" id="UP000294508">
    <property type="component" value="Unassembled WGS sequence"/>
</dbReference>
<dbReference type="InterPro" id="IPR000468">
    <property type="entry name" value="Barstar"/>
</dbReference>
<proteinExistence type="inferred from homology"/>
<keyword evidence="4" id="KW-1185">Reference proteome</keyword>
<feature type="domain" description="Barstar (barnase inhibitor)" evidence="2">
    <location>
        <begin position="38"/>
        <end position="118"/>
    </location>
</feature>
<gene>
    <name evidence="3" type="ORF">EV652_10171</name>
</gene>